<dbReference type="InterPro" id="IPR010906">
    <property type="entry name" value="Phage_lambda_Nu1_terminase-ssu"/>
</dbReference>
<keyword evidence="2" id="KW-1185">Reference proteome</keyword>
<dbReference type="RefSeq" id="WP_064089272.1">
    <property type="nucleotide sequence ID" value="NZ_LXSQ01000009.1"/>
</dbReference>
<dbReference type="Pfam" id="PF07471">
    <property type="entry name" value="Phage_Nu1"/>
    <property type="match status" value="1"/>
</dbReference>
<dbReference type="OrthoDB" id="9155690at2"/>
<dbReference type="SUPFAM" id="SSF46955">
    <property type="entry name" value="Putative DNA-binding domain"/>
    <property type="match status" value="1"/>
</dbReference>
<dbReference type="InterPro" id="IPR009061">
    <property type="entry name" value="DNA-bd_dom_put_sf"/>
</dbReference>
<evidence type="ECO:0000313" key="2">
    <source>
        <dbReference type="Proteomes" id="UP000077726"/>
    </source>
</evidence>
<dbReference type="Gene3D" id="1.10.10.10">
    <property type="entry name" value="Winged helix-like DNA-binding domain superfamily/Winged helix DNA-binding domain"/>
    <property type="match status" value="1"/>
</dbReference>
<comment type="caution">
    <text evidence="1">The sequence shown here is derived from an EMBL/GenBank/DDBJ whole genome shotgun (WGS) entry which is preliminary data.</text>
</comment>
<name>A0A1B6W034_9NEIS</name>
<proteinExistence type="predicted"/>
<dbReference type="STRING" id="1795832.A7Q00_03620"/>
<dbReference type="Proteomes" id="UP000077726">
    <property type="component" value="Unassembled WGS sequence"/>
</dbReference>
<sequence>MLVNKRELSEILGITERSLTEWQKDGLPVASFADLRGQANEYDTKAVIGWLIQRELQRINREKPRDRLDRLKADAIELEIKERTGELAPAALFERAWADHITAARTEFLTLPETLASELSAIVGQPIDSELITAHVERALEKLANYGAEDAELGGDDAAEYGGHGAPGAA</sequence>
<dbReference type="InterPro" id="IPR036388">
    <property type="entry name" value="WH-like_DNA-bd_sf"/>
</dbReference>
<accession>A0A1B6W034</accession>
<dbReference type="AlphaFoldDB" id="A0A1B6W034"/>
<gene>
    <name evidence="1" type="ORF">A7Q00_03620</name>
</gene>
<reference evidence="2" key="1">
    <citation type="submission" date="2016-05" db="EMBL/GenBank/DDBJ databases">
        <title>Draft genome of Corynebacterium afermentans subsp. afermentans LCDC 88199T.</title>
        <authorList>
            <person name="Bernier A.-M."/>
            <person name="Bernard K."/>
        </authorList>
    </citation>
    <scope>NUCLEOTIDE SEQUENCE [LARGE SCALE GENOMIC DNA]</scope>
    <source>
        <strain evidence="2">NML130454</strain>
    </source>
</reference>
<organism evidence="1 2">
    <name type="scientific">Eikenella halliae</name>
    <dbReference type="NCBI Taxonomy" id="1795832"/>
    <lineage>
        <taxon>Bacteria</taxon>
        <taxon>Pseudomonadati</taxon>
        <taxon>Pseudomonadota</taxon>
        <taxon>Betaproteobacteria</taxon>
        <taxon>Neisseriales</taxon>
        <taxon>Neisseriaceae</taxon>
        <taxon>Eikenella</taxon>
    </lineage>
</organism>
<evidence type="ECO:0000313" key="1">
    <source>
        <dbReference type="EMBL" id="OAM43886.1"/>
    </source>
</evidence>
<dbReference type="EMBL" id="LXSQ01000009">
    <property type="protein sequence ID" value="OAM43886.1"/>
    <property type="molecule type" value="Genomic_DNA"/>
</dbReference>
<protein>
    <submittedName>
        <fullName evidence="1">DNA packaging protein</fullName>
    </submittedName>
</protein>